<feature type="domain" description="Flavodoxin-like" evidence="8">
    <location>
        <begin position="338"/>
        <end position="525"/>
    </location>
</feature>
<evidence type="ECO:0000256" key="5">
    <source>
        <dbReference type="ARBA" id="ARBA00022982"/>
    </source>
</evidence>
<dbReference type="InterPro" id="IPR001279">
    <property type="entry name" value="Metallo-B-lactamas"/>
</dbReference>
<evidence type="ECO:0000256" key="6">
    <source>
        <dbReference type="ARBA" id="ARBA00023004"/>
    </source>
</evidence>
<evidence type="ECO:0000256" key="4">
    <source>
        <dbReference type="ARBA" id="ARBA00022723"/>
    </source>
</evidence>
<gene>
    <name evidence="9" type="ORF">TSPGSL018_11484</name>
</gene>
<dbReference type="InterPro" id="IPR002563">
    <property type="entry name" value="Flavin_Rdtase-like_dom"/>
</dbReference>
<comment type="function">
    <text evidence="7">Mediates electron transfer from NADH to oxygen, reducing it to water. This modular protein has 3 redox cofactors, in other organisms the same activity requires 2 or 3 proteins.</text>
</comment>
<dbReference type="InterPro" id="IPR012349">
    <property type="entry name" value="Split_barrel_FMN-bd"/>
</dbReference>
<dbReference type="AlphaFoldDB" id="A0A061R9F3"/>
<dbReference type="SUPFAM" id="SSF52218">
    <property type="entry name" value="Flavoproteins"/>
    <property type="match status" value="1"/>
</dbReference>
<comment type="cofactor">
    <cofactor evidence="1">
        <name>Fe cation</name>
        <dbReference type="ChEBI" id="CHEBI:24875"/>
    </cofactor>
</comment>
<dbReference type="Gene3D" id="3.60.15.10">
    <property type="entry name" value="Ribonuclease Z/Hydroxyacylglutathione hydrolase-like"/>
    <property type="match status" value="1"/>
</dbReference>
<evidence type="ECO:0000256" key="3">
    <source>
        <dbReference type="ARBA" id="ARBA00022448"/>
    </source>
</evidence>
<dbReference type="GO" id="GO:0046872">
    <property type="term" value="F:metal ion binding"/>
    <property type="evidence" value="ECO:0007669"/>
    <property type="project" value="UniProtKB-KW"/>
</dbReference>
<dbReference type="InterPro" id="IPR045761">
    <property type="entry name" value="ODP_dom"/>
</dbReference>
<keyword evidence="6" id="KW-0408">Iron</keyword>
<organism evidence="9">
    <name type="scientific">Tetraselmis sp. GSL018</name>
    <dbReference type="NCBI Taxonomy" id="582737"/>
    <lineage>
        <taxon>Eukaryota</taxon>
        <taxon>Viridiplantae</taxon>
        <taxon>Chlorophyta</taxon>
        <taxon>core chlorophytes</taxon>
        <taxon>Chlorodendrophyceae</taxon>
        <taxon>Chlorodendrales</taxon>
        <taxon>Chlorodendraceae</taxon>
        <taxon>Tetraselmis</taxon>
    </lineage>
</organism>
<dbReference type="PANTHER" id="PTHR32145:SF11">
    <property type="entry name" value="DIFLAVIN FLAVOPROTEIN A 2-RELATED"/>
    <property type="match status" value="1"/>
</dbReference>
<dbReference type="SUPFAM" id="SSF56281">
    <property type="entry name" value="Metallo-hydrolase/oxidoreductase"/>
    <property type="match status" value="1"/>
</dbReference>
<evidence type="ECO:0000256" key="1">
    <source>
        <dbReference type="ARBA" id="ARBA00001962"/>
    </source>
</evidence>
<evidence type="ECO:0000256" key="7">
    <source>
        <dbReference type="ARBA" id="ARBA00025633"/>
    </source>
</evidence>
<keyword evidence="5" id="KW-0249">Electron transport</keyword>
<proteinExistence type="inferred from homology"/>
<dbReference type="SMART" id="SM00849">
    <property type="entry name" value="Lactamase_B"/>
    <property type="match status" value="1"/>
</dbReference>
<dbReference type="InterPro" id="IPR036866">
    <property type="entry name" value="RibonucZ/Hydroxyglut_hydro"/>
</dbReference>
<dbReference type="Gene3D" id="2.30.110.10">
    <property type="entry name" value="Electron Transport, Fmn-binding Protein, Chain A"/>
    <property type="match status" value="1"/>
</dbReference>
<dbReference type="PANTHER" id="PTHR32145">
    <property type="entry name" value="DIFLAVIN FLAVOPROTEIN A 2-RELATED"/>
    <property type="match status" value="1"/>
</dbReference>
<dbReference type="SUPFAM" id="SSF50475">
    <property type="entry name" value="FMN-binding split barrel"/>
    <property type="match status" value="1"/>
</dbReference>
<dbReference type="CDD" id="cd07709">
    <property type="entry name" value="flavodiiron_proteins_MBL-fold"/>
    <property type="match status" value="1"/>
</dbReference>
<sequence length="644" mass="70601">MFSVTASSKLHRSRINGLSSLPLSKNLTPGARVVPRNKEAGLTSIVPASPRRTVGVCSAALQTPPAADFLLKLSDVELWDGNRRLQVQSAPLADDTHTLRCLDWDRDRFDIEFGLQNGTTYNSYIIRGSEKTALVDASHEKFRQLYLRCLQGELDLSKLDYIIVSHTEPDHSGLVPDIIKMAPNATVIGSKVCLKFLQDLVHFDFRSQEVKNGDKVDLGGGHVLEFVIAPNLHWPDTIFTYDHGTSSIFTCDAFGMHYCTQDIFDMDLHEIETHYRFYYDCLMKPNARSVLTALRKCKDFEFRRICPGHGPVLRFNTAELVQRYRQWSEAQGKAPASCAVLYASDYGFSDRLSQTLARGITKAGVAVEMMDLVSADTQELVECVGRSAALVLMAPCSESAAAAAVGTVLAASSPKQRVLVAESYGGNDEPVDLIVGKFVDKGVQSGGESLRVKEAPTETTYQMFEEAGTDLAQALLKKESIAAKKTMDSDLAKALGRISGGLYIVTAAQGSSRSAMVASWVSQASFRPLGLTIAVAKDRAIESLMQVGDAFCINCLPEGRYQPIMKHFLKRFGPGQDRFEGISTRAGKNGSPVLTDAVASIECTVRSRMETADHWIVYGEVTDGEVVDPDTKTAAHHRKVGNYY</sequence>
<evidence type="ECO:0000313" key="9">
    <source>
        <dbReference type="EMBL" id="JAC67310.1"/>
    </source>
</evidence>
<dbReference type="InterPro" id="IPR008254">
    <property type="entry name" value="Flavodoxin/NO_synth"/>
</dbReference>
<dbReference type="EMBL" id="GBEZ01019221">
    <property type="protein sequence ID" value="JAC67310.1"/>
    <property type="molecule type" value="Transcribed_RNA"/>
</dbReference>
<evidence type="ECO:0000259" key="8">
    <source>
        <dbReference type="PROSITE" id="PS50902"/>
    </source>
</evidence>
<dbReference type="InterPro" id="IPR051285">
    <property type="entry name" value="NADH_oxidoreductase_modular"/>
</dbReference>
<dbReference type="Pfam" id="PF19583">
    <property type="entry name" value="ODP"/>
    <property type="match status" value="1"/>
</dbReference>
<evidence type="ECO:0000256" key="2">
    <source>
        <dbReference type="ARBA" id="ARBA00006098"/>
    </source>
</evidence>
<dbReference type="Gene3D" id="3.40.50.360">
    <property type="match status" value="1"/>
</dbReference>
<accession>A0A061R9F3</accession>
<protein>
    <submittedName>
        <fullName evidence="9">Family transcriptional regulator</fullName>
    </submittedName>
</protein>
<name>A0A061R9F3_9CHLO</name>
<comment type="similarity">
    <text evidence="2">In the C-terminal section; belongs to the flavodoxin reductase family.</text>
</comment>
<dbReference type="GO" id="GO:0010181">
    <property type="term" value="F:FMN binding"/>
    <property type="evidence" value="ECO:0007669"/>
    <property type="project" value="InterPro"/>
</dbReference>
<dbReference type="InterPro" id="IPR029039">
    <property type="entry name" value="Flavoprotein-like_sf"/>
</dbReference>
<keyword evidence="4" id="KW-0479">Metal-binding</keyword>
<dbReference type="PROSITE" id="PS50902">
    <property type="entry name" value="FLAVODOXIN_LIKE"/>
    <property type="match status" value="1"/>
</dbReference>
<keyword evidence="3" id="KW-0813">Transport</keyword>
<reference evidence="9" key="1">
    <citation type="submission" date="2014-05" db="EMBL/GenBank/DDBJ databases">
        <title>The transcriptome of the halophilic microalga Tetraselmis sp. GSL018 isolated from the Great Salt Lake, Utah.</title>
        <authorList>
            <person name="Jinkerson R.E."/>
            <person name="D'Adamo S."/>
            <person name="Posewitz M.C."/>
        </authorList>
    </citation>
    <scope>NUCLEOTIDE SEQUENCE</scope>
    <source>
        <strain evidence="9">GSL018</strain>
    </source>
</reference>
<dbReference type="SMART" id="SM00903">
    <property type="entry name" value="Flavin_Reduct"/>
    <property type="match status" value="1"/>
</dbReference>
<dbReference type="Pfam" id="PF01613">
    <property type="entry name" value="Flavin_Reduct"/>
    <property type="match status" value="1"/>
</dbReference>